<feature type="region of interest" description="Disordered" evidence="1">
    <location>
        <begin position="14"/>
        <end position="58"/>
    </location>
</feature>
<organism evidence="2 3">
    <name type="scientific">Malassezia japonica</name>
    <dbReference type="NCBI Taxonomy" id="223818"/>
    <lineage>
        <taxon>Eukaryota</taxon>
        <taxon>Fungi</taxon>
        <taxon>Dikarya</taxon>
        <taxon>Basidiomycota</taxon>
        <taxon>Ustilaginomycotina</taxon>
        <taxon>Malasseziomycetes</taxon>
        <taxon>Malasseziales</taxon>
        <taxon>Malasseziaceae</taxon>
        <taxon>Malassezia</taxon>
    </lineage>
</organism>
<proteinExistence type="predicted"/>
<feature type="compositionally biased region" description="Polar residues" evidence="1">
    <location>
        <begin position="43"/>
        <end position="58"/>
    </location>
</feature>
<evidence type="ECO:0000313" key="3">
    <source>
        <dbReference type="Proteomes" id="UP001217754"/>
    </source>
</evidence>
<dbReference type="EMBL" id="CP119963">
    <property type="protein sequence ID" value="WFD40418.1"/>
    <property type="molecule type" value="Genomic_DNA"/>
</dbReference>
<dbReference type="RefSeq" id="XP_060123315.1">
    <property type="nucleotide sequence ID" value="XM_060267332.1"/>
</dbReference>
<dbReference type="AlphaFoldDB" id="A0AAF0F8M3"/>
<dbReference type="Proteomes" id="UP001217754">
    <property type="component" value="Chromosome 6"/>
</dbReference>
<dbReference type="GeneID" id="85227055"/>
<sequence length="58" mass="6669">MYVVKTVNKSRKREYIAQNAREGEAPPKLASETPSKGPKPMSPLQSLIHNWTRQFDKK</sequence>
<evidence type="ECO:0000256" key="1">
    <source>
        <dbReference type="SAM" id="MobiDB-lite"/>
    </source>
</evidence>
<evidence type="ECO:0000313" key="2">
    <source>
        <dbReference type="EMBL" id="WFD40418.1"/>
    </source>
</evidence>
<gene>
    <name evidence="2" type="ORF">MJAP1_003404</name>
</gene>
<protein>
    <submittedName>
        <fullName evidence="2">Uncharacterized protein</fullName>
    </submittedName>
</protein>
<name>A0AAF0F8M3_9BASI</name>
<keyword evidence="3" id="KW-1185">Reference proteome</keyword>
<accession>A0AAF0F8M3</accession>
<reference evidence="2" key="1">
    <citation type="submission" date="2023-03" db="EMBL/GenBank/DDBJ databases">
        <title>Mating type loci evolution in Malassezia.</title>
        <authorList>
            <person name="Coelho M.A."/>
        </authorList>
    </citation>
    <scope>NUCLEOTIDE SEQUENCE</scope>
    <source>
        <strain evidence="2">CBS 9431</strain>
    </source>
</reference>